<sequence length="537" mass="61912">MSPTMLEGPRRRCEVMKRGKRFVRKHVGTDSAMSVMALRRSMGQTLRHMVELNHRSEVHYMLVAYDPRNDNPSLTFYGSRDIARAALRSTLKDEICQENLPKQLLKNTIRVPVFSPRDPSELEDLVDKEREENALTLYFYKEMQRCTFPMHFFKIKANDSWIPRRNVAFWPPDLEVHTLHESGFGTKIDGTRFEDRTDCLMYMLEYIKEYYHNVVLKSLQLQMQHTEDGFAFVNCDNFPEDDVDRAMVIVGRELCTRMFVSWVLNPLRPLDEGKQSIGRHSTAHQLDDDEDADEIDDTHETTSKSIHDEDDDDELYVESTDIDVCGTDENLGCRRSKIIVPKDVTASIPSTSTSWQNEQIGLKELAPTIVSPTKTVLIAGKRVTMRRVTNLQLPSQQSQQIPIIAPKPEQAPFRFIKIPSSRLFGTEPSRASLKRPYTSQVISIPIKHSGSYLDDGTFLNNPQHVRYQHEHIYHHGEVVLEETVSTLDEQEVIVDDDDDERSTTMTTTTGNRYLPLVNPPIWATESKQLTQNDYPHR</sequence>
<dbReference type="WBParaSite" id="MBELARI_LOCUS14895">
    <property type="protein sequence ID" value="MBELARI_LOCUS14895"/>
    <property type="gene ID" value="MBELARI_LOCUS14895"/>
</dbReference>
<proteinExistence type="predicted"/>
<dbReference type="Proteomes" id="UP000887575">
    <property type="component" value="Unassembled WGS sequence"/>
</dbReference>
<evidence type="ECO:0000313" key="2">
    <source>
        <dbReference type="Proteomes" id="UP000887575"/>
    </source>
</evidence>
<feature type="compositionally biased region" description="Acidic residues" evidence="1">
    <location>
        <begin position="287"/>
        <end position="297"/>
    </location>
</feature>
<feature type="region of interest" description="Disordered" evidence="1">
    <location>
        <begin position="273"/>
        <end position="308"/>
    </location>
</feature>
<reference evidence="3" key="1">
    <citation type="submission" date="2024-02" db="UniProtKB">
        <authorList>
            <consortium name="WormBaseParasite"/>
        </authorList>
    </citation>
    <scope>IDENTIFICATION</scope>
</reference>
<organism evidence="2 3">
    <name type="scientific">Mesorhabditis belari</name>
    <dbReference type="NCBI Taxonomy" id="2138241"/>
    <lineage>
        <taxon>Eukaryota</taxon>
        <taxon>Metazoa</taxon>
        <taxon>Ecdysozoa</taxon>
        <taxon>Nematoda</taxon>
        <taxon>Chromadorea</taxon>
        <taxon>Rhabditida</taxon>
        <taxon>Rhabditina</taxon>
        <taxon>Rhabditomorpha</taxon>
        <taxon>Rhabditoidea</taxon>
        <taxon>Rhabditidae</taxon>
        <taxon>Mesorhabditinae</taxon>
        <taxon>Mesorhabditis</taxon>
    </lineage>
</organism>
<dbReference type="AlphaFoldDB" id="A0AAF3EMD7"/>
<keyword evidence="2" id="KW-1185">Reference proteome</keyword>
<name>A0AAF3EMD7_9BILA</name>
<evidence type="ECO:0000313" key="3">
    <source>
        <dbReference type="WBParaSite" id="MBELARI_LOCUS14895"/>
    </source>
</evidence>
<accession>A0AAF3EMD7</accession>
<feature type="compositionally biased region" description="Basic and acidic residues" evidence="1">
    <location>
        <begin position="298"/>
        <end position="307"/>
    </location>
</feature>
<protein>
    <submittedName>
        <fullName evidence="3">Uncharacterized protein</fullName>
    </submittedName>
</protein>
<evidence type="ECO:0000256" key="1">
    <source>
        <dbReference type="SAM" id="MobiDB-lite"/>
    </source>
</evidence>